<protein>
    <submittedName>
        <fullName evidence="1">Endopolyphosphatase</fullName>
        <ecNumber evidence="1">3.6.1.10</ecNumber>
    </submittedName>
</protein>
<proteinExistence type="predicted"/>
<reference evidence="1" key="1">
    <citation type="submission" date="2022-07" db="EMBL/GenBank/DDBJ databases">
        <title>Phylogenomic reconstructions and comparative analyses of Kickxellomycotina fungi.</title>
        <authorList>
            <person name="Reynolds N.K."/>
            <person name="Stajich J.E."/>
            <person name="Barry K."/>
            <person name="Grigoriev I.V."/>
            <person name="Crous P."/>
            <person name="Smith M.E."/>
        </authorList>
    </citation>
    <scope>NUCLEOTIDE SEQUENCE</scope>
    <source>
        <strain evidence="1">CBS 190363</strain>
    </source>
</reference>
<gene>
    <name evidence="1" type="primary">PPN1</name>
    <name evidence="1" type="ORF">IWW38_001171</name>
</gene>
<dbReference type="EC" id="3.6.1.10" evidence="1"/>
<name>A0ACC1M8Q5_9FUNG</name>
<comment type="caution">
    <text evidence="1">The sequence shown here is derived from an EMBL/GenBank/DDBJ whole genome shotgun (WGS) entry which is preliminary data.</text>
</comment>
<evidence type="ECO:0000313" key="2">
    <source>
        <dbReference type="Proteomes" id="UP001139981"/>
    </source>
</evidence>
<keyword evidence="2" id="KW-1185">Reference proteome</keyword>
<accession>A0ACC1M8Q5</accession>
<dbReference type="Proteomes" id="UP001139981">
    <property type="component" value="Unassembled WGS sequence"/>
</dbReference>
<sequence>MRESTALLGNTSSSSSSSSPCRQQSSNKRRAWILAGGLTFLSLVSLAWWTTLAATGGQDTRLNSPAVGRFIHITDLHVDPNYRIGASSYSQCHRRPTSPTAEIDEKTGKYGRPFSKCDSPVALINATSEYLRKEWRGRVDFVAWTGDSGRHDGDAELPRALDEIIEQNNIAAGALRHAFGGTCAVIPNVGNNDVSPHNELPGPGHKRARKTFRLLAKAWQGLVPQDQLPAFHYGGYFAYPVSPRLTVLSVNTMYWYRANDKVGGCKAEDSPGLAQLAWMRWQIRMAREQGRDIIVIGHVAPNRENYRPSCYKAYARTVSQIVPPPGPHAPPIIHAQLFGHSNVDAWAFVGPDADWEVSERDQRLWWEKQVDDEEGRFGDLIRGAWTAEQQDDASERDWALMEDDGSALVTTSQVVPDDFVETLLREYERVVMQTPRHPRLGITTISPSVIPKLQPAFRVFHYLLSHPQKEKGHDSRWSHLAPGTLLDYDVYTADLHKRNKEEGGVKKFYEPLYRFSRVYGIGDLSVDSYVRWAKRLLTSKALRKRFRSLTFLDM</sequence>
<dbReference type="EMBL" id="JANBVB010000042">
    <property type="protein sequence ID" value="KAJ2898952.1"/>
    <property type="molecule type" value="Genomic_DNA"/>
</dbReference>
<evidence type="ECO:0000313" key="1">
    <source>
        <dbReference type="EMBL" id="KAJ2898952.1"/>
    </source>
</evidence>
<organism evidence="1 2">
    <name type="scientific">Coemansia aciculifera</name>
    <dbReference type="NCBI Taxonomy" id="417176"/>
    <lineage>
        <taxon>Eukaryota</taxon>
        <taxon>Fungi</taxon>
        <taxon>Fungi incertae sedis</taxon>
        <taxon>Zoopagomycota</taxon>
        <taxon>Kickxellomycotina</taxon>
        <taxon>Kickxellomycetes</taxon>
        <taxon>Kickxellales</taxon>
        <taxon>Kickxellaceae</taxon>
        <taxon>Coemansia</taxon>
    </lineage>
</organism>
<keyword evidence="1" id="KW-0378">Hydrolase</keyword>